<dbReference type="InterPro" id="IPR000203">
    <property type="entry name" value="GPS"/>
</dbReference>
<dbReference type="Gene3D" id="2.60.220.50">
    <property type="match status" value="1"/>
</dbReference>
<evidence type="ECO:0000256" key="4">
    <source>
        <dbReference type="ARBA" id="ARBA00023136"/>
    </source>
</evidence>
<evidence type="ECO:0000313" key="9">
    <source>
        <dbReference type="RefSeq" id="XP_030896810.1"/>
    </source>
</evidence>
<organism evidence="8 9">
    <name type="scientific">Leptonychotes weddellii</name>
    <name type="common">Weddell seal</name>
    <name type="synonym">Otaria weddellii</name>
    <dbReference type="NCBI Taxonomy" id="9713"/>
    <lineage>
        <taxon>Eukaryota</taxon>
        <taxon>Metazoa</taxon>
        <taxon>Chordata</taxon>
        <taxon>Craniata</taxon>
        <taxon>Vertebrata</taxon>
        <taxon>Euteleostomi</taxon>
        <taxon>Mammalia</taxon>
        <taxon>Eutheria</taxon>
        <taxon>Laurasiatheria</taxon>
        <taxon>Carnivora</taxon>
        <taxon>Caniformia</taxon>
        <taxon>Pinnipedia</taxon>
        <taxon>Phocidae</taxon>
        <taxon>Monachinae</taxon>
        <taxon>Lobodontini</taxon>
        <taxon>Leptonychotes</taxon>
    </lineage>
</organism>
<keyword evidence="4" id="KW-0472">Membrane</keyword>
<dbReference type="Proteomes" id="UP000245341">
    <property type="component" value="Unplaced"/>
</dbReference>
<name>A0A7F8RU43_LEPWE</name>
<dbReference type="GO" id="GO:0007189">
    <property type="term" value="P:adenylate cyclase-activating G protein-coupled receptor signaling pathway"/>
    <property type="evidence" value="ECO:0007669"/>
    <property type="project" value="TreeGrafter"/>
</dbReference>
<dbReference type="AlphaFoldDB" id="A0A7F8RU43"/>
<evidence type="ECO:0000259" key="7">
    <source>
        <dbReference type="PROSITE" id="PS50221"/>
    </source>
</evidence>
<gene>
    <name evidence="9" type="primary">ADGRD2</name>
</gene>
<dbReference type="PANTHER" id="PTHR12011:SF58">
    <property type="entry name" value="ADHESION G-PROTEIN COUPLED RECEPTOR D2"/>
    <property type="match status" value="1"/>
</dbReference>
<dbReference type="CTD" id="347088"/>
<feature type="domain" description="GAIN-B" evidence="7">
    <location>
        <begin position="1"/>
        <end position="163"/>
    </location>
</feature>
<dbReference type="RefSeq" id="XP_030896810.1">
    <property type="nucleotide sequence ID" value="XM_031040950.1"/>
</dbReference>
<dbReference type="GO" id="GO:0005886">
    <property type="term" value="C:plasma membrane"/>
    <property type="evidence" value="ECO:0007669"/>
    <property type="project" value="TreeGrafter"/>
</dbReference>
<dbReference type="GO" id="GO:0004930">
    <property type="term" value="F:G protein-coupled receptor activity"/>
    <property type="evidence" value="ECO:0007669"/>
    <property type="project" value="TreeGrafter"/>
</dbReference>
<dbReference type="SMART" id="SM00303">
    <property type="entry name" value="GPS"/>
    <property type="match status" value="1"/>
</dbReference>
<sequence>MPHGHPEGPSHIRIPASEVKQLLGKGLSRVTVIHSWFSSSVFQHTLGDPGLEPQASHSSEEASKTQRFLSTRVGSAIISSEVWDETGEVSKAVTFHLQHQAQAFPQKLVEPVCAFWNFSSGPDTGLSWAPTGCSVATVYEDSTACFCNHSTNFAVLLQVYDVQVRSALQRMTEKKTTEAFTVGVGSPKTFGC</sequence>
<dbReference type="InterPro" id="IPR046338">
    <property type="entry name" value="GAIN_dom_sf"/>
</dbReference>
<evidence type="ECO:0000313" key="8">
    <source>
        <dbReference type="Proteomes" id="UP000245341"/>
    </source>
</evidence>
<dbReference type="FunFam" id="2.60.220.50:FF:000034">
    <property type="entry name" value="Adhesion G protein-coupled receptor D2"/>
    <property type="match status" value="1"/>
</dbReference>
<dbReference type="Pfam" id="PF01825">
    <property type="entry name" value="GPS"/>
    <property type="match status" value="1"/>
</dbReference>
<keyword evidence="2" id="KW-0812">Transmembrane</keyword>
<evidence type="ECO:0000256" key="6">
    <source>
        <dbReference type="SAM" id="MobiDB-lite"/>
    </source>
</evidence>
<evidence type="ECO:0000256" key="5">
    <source>
        <dbReference type="ARBA" id="ARBA00023157"/>
    </source>
</evidence>
<accession>A0A7F8RU43</accession>
<keyword evidence="5" id="KW-1015">Disulfide bond</keyword>
<dbReference type="PROSITE" id="PS50221">
    <property type="entry name" value="GAIN_B"/>
    <property type="match status" value="1"/>
</dbReference>
<comment type="subcellular location">
    <subcellularLocation>
        <location evidence="1">Membrane</location>
    </subcellularLocation>
</comment>
<dbReference type="OrthoDB" id="1100386at2759"/>
<protein>
    <submittedName>
        <fullName evidence="9">Adhesion G-protein coupled receptor D2</fullName>
    </submittedName>
</protein>
<evidence type="ECO:0000256" key="2">
    <source>
        <dbReference type="ARBA" id="ARBA00022692"/>
    </source>
</evidence>
<keyword evidence="8" id="KW-1185">Reference proteome</keyword>
<dbReference type="GeneID" id="115944773"/>
<reference evidence="9" key="1">
    <citation type="submission" date="2025-08" db="UniProtKB">
        <authorList>
            <consortium name="RefSeq"/>
        </authorList>
    </citation>
    <scope>IDENTIFICATION</scope>
    <source>
        <tissue evidence="9">Liver</tissue>
    </source>
</reference>
<dbReference type="PANTHER" id="PTHR12011">
    <property type="entry name" value="ADHESION G-PROTEIN COUPLED RECEPTOR"/>
    <property type="match status" value="1"/>
</dbReference>
<dbReference type="KEGG" id="lww:115944773"/>
<evidence type="ECO:0000256" key="3">
    <source>
        <dbReference type="ARBA" id="ARBA00022989"/>
    </source>
</evidence>
<feature type="region of interest" description="Disordered" evidence="6">
    <location>
        <begin position="48"/>
        <end position="67"/>
    </location>
</feature>
<dbReference type="InterPro" id="IPR057244">
    <property type="entry name" value="GAIN_B"/>
</dbReference>
<evidence type="ECO:0000256" key="1">
    <source>
        <dbReference type="ARBA" id="ARBA00004370"/>
    </source>
</evidence>
<keyword evidence="9" id="KW-0675">Receptor</keyword>
<keyword evidence="3" id="KW-1133">Transmembrane helix</keyword>
<proteinExistence type="predicted"/>